<organism evidence="2 3">
    <name type="scientific">Globisporangium ultimum (strain ATCC 200006 / CBS 805.95 / DAOM BR144)</name>
    <name type="common">Pythium ultimum</name>
    <dbReference type="NCBI Taxonomy" id="431595"/>
    <lineage>
        <taxon>Eukaryota</taxon>
        <taxon>Sar</taxon>
        <taxon>Stramenopiles</taxon>
        <taxon>Oomycota</taxon>
        <taxon>Peronosporomycetes</taxon>
        <taxon>Pythiales</taxon>
        <taxon>Pythiaceae</taxon>
        <taxon>Globisporangium</taxon>
    </lineage>
</organism>
<dbReference type="EMBL" id="GL376604">
    <property type="status" value="NOT_ANNOTATED_CDS"/>
    <property type="molecule type" value="Genomic_DNA"/>
</dbReference>
<reference evidence="2" key="3">
    <citation type="submission" date="2015-02" db="UniProtKB">
        <authorList>
            <consortium name="EnsemblProtists"/>
        </authorList>
    </citation>
    <scope>IDENTIFICATION</scope>
    <source>
        <strain evidence="2">DAOM BR144</strain>
    </source>
</reference>
<dbReference type="Proteomes" id="UP000019132">
    <property type="component" value="Unassembled WGS sequence"/>
</dbReference>
<protein>
    <submittedName>
        <fullName evidence="2">Uncharacterized protein</fullName>
    </submittedName>
</protein>
<dbReference type="HOGENOM" id="CLU_1744175_0_0_1"/>
<reference evidence="3" key="2">
    <citation type="submission" date="2010-04" db="EMBL/GenBank/DDBJ databases">
        <authorList>
            <person name="Buell R."/>
            <person name="Hamilton J."/>
            <person name="Hostetler J."/>
        </authorList>
    </citation>
    <scope>NUCLEOTIDE SEQUENCE [LARGE SCALE GENOMIC DNA]</scope>
    <source>
        <strain evidence="3">DAOM:BR144</strain>
    </source>
</reference>
<sequence>MSVIKALQYLSRSENGDDEDGGERQRPTPLDPEYWRGITHSHDMAPHPIHMQEGTYFSPSVNDNYAYAAHPQIDSWSLTVKNSKTSSHHFRVMVGFAEFALINKLKIGSRIIVVIFQFIFVVRLRFIEQEQTNFSEHEAKVRKAFQIVQP</sequence>
<accession>K3WN11</accession>
<dbReference type="EnsemblProtists" id="PYU1_T006353">
    <property type="protein sequence ID" value="PYU1_T006353"/>
    <property type="gene ID" value="PYU1_G006341"/>
</dbReference>
<dbReference type="VEuPathDB" id="FungiDB:PYU1_G006341"/>
<evidence type="ECO:0000313" key="3">
    <source>
        <dbReference type="Proteomes" id="UP000019132"/>
    </source>
</evidence>
<reference evidence="3" key="1">
    <citation type="journal article" date="2010" name="Genome Biol.">
        <title>Genome sequence of the necrotrophic plant pathogen Pythium ultimum reveals original pathogenicity mechanisms and effector repertoire.</title>
        <authorList>
            <person name="Levesque C.A."/>
            <person name="Brouwer H."/>
            <person name="Cano L."/>
            <person name="Hamilton J.P."/>
            <person name="Holt C."/>
            <person name="Huitema E."/>
            <person name="Raffaele S."/>
            <person name="Robideau G.P."/>
            <person name="Thines M."/>
            <person name="Win J."/>
            <person name="Zerillo M.M."/>
            <person name="Beakes G.W."/>
            <person name="Boore J.L."/>
            <person name="Busam D."/>
            <person name="Dumas B."/>
            <person name="Ferriera S."/>
            <person name="Fuerstenberg S.I."/>
            <person name="Gachon C.M."/>
            <person name="Gaulin E."/>
            <person name="Govers F."/>
            <person name="Grenville-Briggs L."/>
            <person name="Horner N."/>
            <person name="Hostetler J."/>
            <person name="Jiang R.H."/>
            <person name="Johnson J."/>
            <person name="Krajaejun T."/>
            <person name="Lin H."/>
            <person name="Meijer H.J."/>
            <person name="Moore B."/>
            <person name="Morris P."/>
            <person name="Phuntmart V."/>
            <person name="Puiu D."/>
            <person name="Shetty J."/>
            <person name="Stajich J.E."/>
            <person name="Tripathy S."/>
            <person name="Wawra S."/>
            <person name="van West P."/>
            <person name="Whitty B.R."/>
            <person name="Coutinho P.M."/>
            <person name="Henrissat B."/>
            <person name="Martin F."/>
            <person name="Thomas P.D."/>
            <person name="Tyler B.M."/>
            <person name="De Vries R.P."/>
            <person name="Kamoun S."/>
            <person name="Yandell M."/>
            <person name="Tisserat N."/>
            <person name="Buell C.R."/>
        </authorList>
    </citation>
    <scope>NUCLEOTIDE SEQUENCE</scope>
    <source>
        <strain evidence="3">DAOM:BR144</strain>
    </source>
</reference>
<evidence type="ECO:0000313" key="2">
    <source>
        <dbReference type="EnsemblProtists" id="PYU1_T006353"/>
    </source>
</evidence>
<dbReference type="AlphaFoldDB" id="K3WN11"/>
<dbReference type="InParanoid" id="K3WN11"/>
<proteinExistence type="predicted"/>
<name>K3WN11_GLOUD</name>
<feature type="region of interest" description="Disordered" evidence="1">
    <location>
        <begin position="12"/>
        <end position="33"/>
    </location>
</feature>
<evidence type="ECO:0000256" key="1">
    <source>
        <dbReference type="SAM" id="MobiDB-lite"/>
    </source>
</evidence>
<keyword evidence="3" id="KW-1185">Reference proteome</keyword>